<gene>
    <name evidence="1" type="ORF">EWE75_12415</name>
</gene>
<proteinExistence type="predicted"/>
<keyword evidence="2" id="KW-1185">Reference proteome</keyword>
<dbReference type="AlphaFoldDB" id="A0A4Q6Y302"/>
<dbReference type="Proteomes" id="UP000292085">
    <property type="component" value="Unassembled WGS sequence"/>
</dbReference>
<name>A0A4Q6Y302_9SPHN</name>
<reference evidence="1 2" key="1">
    <citation type="submission" date="2019-02" db="EMBL/GenBank/DDBJ databases">
        <authorList>
            <person name="Li Y."/>
        </authorList>
    </citation>
    <scope>NUCLEOTIDE SEQUENCE [LARGE SCALE GENOMIC DNA]</scope>
    <source>
        <strain evidence="1 2">3-7</strain>
    </source>
</reference>
<accession>A0A4Q6Y302</accession>
<comment type="caution">
    <text evidence="1">The sequence shown here is derived from an EMBL/GenBank/DDBJ whole genome shotgun (WGS) entry which is preliminary data.</text>
</comment>
<dbReference type="RefSeq" id="WP_130157902.1">
    <property type="nucleotide sequence ID" value="NZ_SGIS01000017.1"/>
</dbReference>
<sequence length="62" mass="7189">MDQLYFEIDPNEGGWLLRLFMGNAEHETRQFPDDDDGHHQARTAGLQLCEEWAGGDWALLRD</sequence>
<protein>
    <submittedName>
        <fullName evidence="1">Uncharacterized protein</fullName>
    </submittedName>
</protein>
<dbReference type="EMBL" id="SGIS01000017">
    <property type="protein sequence ID" value="RZF64144.1"/>
    <property type="molecule type" value="Genomic_DNA"/>
</dbReference>
<dbReference type="OrthoDB" id="7596641at2"/>
<evidence type="ECO:0000313" key="2">
    <source>
        <dbReference type="Proteomes" id="UP000292085"/>
    </source>
</evidence>
<evidence type="ECO:0000313" key="1">
    <source>
        <dbReference type="EMBL" id="RZF64144.1"/>
    </source>
</evidence>
<organism evidence="1 2">
    <name type="scientific">Sphingomonas populi</name>
    <dbReference type="NCBI Taxonomy" id="2484750"/>
    <lineage>
        <taxon>Bacteria</taxon>
        <taxon>Pseudomonadati</taxon>
        <taxon>Pseudomonadota</taxon>
        <taxon>Alphaproteobacteria</taxon>
        <taxon>Sphingomonadales</taxon>
        <taxon>Sphingomonadaceae</taxon>
        <taxon>Sphingomonas</taxon>
    </lineage>
</organism>